<reference evidence="4" key="1">
    <citation type="journal article" date="2013" name="Nature">
        <title>Pan genome of the phytoplankton Emiliania underpins its global distribution.</title>
        <authorList>
            <person name="Read B.A."/>
            <person name="Kegel J."/>
            <person name="Klute M.J."/>
            <person name="Kuo A."/>
            <person name="Lefebvre S.C."/>
            <person name="Maumus F."/>
            <person name="Mayer C."/>
            <person name="Miller J."/>
            <person name="Monier A."/>
            <person name="Salamov A."/>
            <person name="Young J."/>
            <person name="Aguilar M."/>
            <person name="Claverie J.M."/>
            <person name="Frickenhaus S."/>
            <person name="Gonzalez K."/>
            <person name="Herman E.K."/>
            <person name="Lin Y.C."/>
            <person name="Napier J."/>
            <person name="Ogata H."/>
            <person name="Sarno A.F."/>
            <person name="Shmutz J."/>
            <person name="Schroeder D."/>
            <person name="de Vargas C."/>
            <person name="Verret F."/>
            <person name="von Dassow P."/>
            <person name="Valentin K."/>
            <person name="Van de Peer Y."/>
            <person name="Wheeler G."/>
            <person name="Dacks J.B."/>
            <person name="Delwiche C.F."/>
            <person name="Dyhrman S.T."/>
            <person name="Glockner G."/>
            <person name="John U."/>
            <person name="Richards T."/>
            <person name="Worden A.Z."/>
            <person name="Zhang X."/>
            <person name="Grigoriev I.V."/>
            <person name="Allen A.E."/>
            <person name="Bidle K."/>
            <person name="Borodovsky M."/>
            <person name="Bowler C."/>
            <person name="Brownlee C."/>
            <person name="Cock J.M."/>
            <person name="Elias M."/>
            <person name="Gladyshev V.N."/>
            <person name="Groth M."/>
            <person name="Guda C."/>
            <person name="Hadaegh A."/>
            <person name="Iglesias-Rodriguez M.D."/>
            <person name="Jenkins J."/>
            <person name="Jones B.M."/>
            <person name="Lawson T."/>
            <person name="Leese F."/>
            <person name="Lindquist E."/>
            <person name="Lobanov A."/>
            <person name="Lomsadze A."/>
            <person name="Malik S.B."/>
            <person name="Marsh M.E."/>
            <person name="Mackinder L."/>
            <person name="Mock T."/>
            <person name="Mueller-Roeber B."/>
            <person name="Pagarete A."/>
            <person name="Parker M."/>
            <person name="Probert I."/>
            <person name="Quesneville H."/>
            <person name="Raines C."/>
            <person name="Rensing S.A."/>
            <person name="Riano-Pachon D.M."/>
            <person name="Richier S."/>
            <person name="Rokitta S."/>
            <person name="Shiraiwa Y."/>
            <person name="Soanes D.M."/>
            <person name="van der Giezen M."/>
            <person name="Wahlund T.M."/>
            <person name="Williams B."/>
            <person name="Wilson W."/>
            <person name="Wolfe G."/>
            <person name="Wurch L.L."/>
        </authorList>
    </citation>
    <scope>NUCLEOTIDE SEQUENCE</scope>
</reference>
<dbReference type="EnsemblProtists" id="EOD25588">
    <property type="protein sequence ID" value="EOD25588"/>
    <property type="gene ID" value="EMIHUDRAFT_457504"/>
</dbReference>
<dbReference type="PANTHER" id="PTHR11062:SF376">
    <property type="entry name" value="EXOSTOSIN FAMILY PROTEIN"/>
    <property type="match status" value="1"/>
</dbReference>
<proteinExistence type="inferred from homology"/>
<dbReference type="RefSeq" id="XP_005778017.1">
    <property type="nucleotide sequence ID" value="XM_005777960.1"/>
</dbReference>
<dbReference type="STRING" id="2903.R1CRI2"/>
<evidence type="ECO:0000256" key="1">
    <source>
        <dbReference type="ARBA" id="ARBA00010271"/>
    </source>
</evidence>
<dbReference type="PaxDb" id="2903-EOD25588"/>
<keyword evidence="4" id="KW-1185">Reference proteome</keyword>
<dbReference type="InterPro" id="IPR004263">
    <property type="entry name" value="Exostosin"/>
</dbReference>
<dbReference type="GO" id="GO:0016757">
    <property type="term" value="F:glycosyltransferase activity"/>
    <property type="evidence" value="ECO:0007669"/>
    <property type="project" value="InterPro"/>
</dbReference>
<dbReference type="PANTHER" id="PTHR11062">
    <property type="entry name" value="EXOSTOSIN HEPARAN SULFATE GLYCOSYLTRANSFERASE -RELATED"/>
    <property type="match status" value="1"/>
</dbReference>
<name>A0A0D3JQ03_EMIH1</name>
<feature type="domain" description="Exostosin GT47" evidence="2">
    <location>
        <begin position="122"/>
        <end position="219"/>
    </location>
</feature>
<protein>
    <recommendedName>
        <fullName evidence="2">Exostosin GT47 domain-containing protein</fullName>
    </recommendedName>
</protein>
<dbReference type="HOGENOM" id="CLU_030388_0_0_1"/>
<sequence length="495" mass="54318">MYVCVMNDSAPWWCELPACEASKAERAAPVLGAPPRQCTGEPLSACPSSCNGRGSCLGGACRCYAGFRGAACEESDKDNSCLQGCSGRGECLKGFCRCTPPWWGADCALGATASEWPRCSRRPCIYVYELPARMNVLALKVEFDWRIQAPGRKYDYRFPLLFHEALLGSGHRTSDASQADLFFVPTYDFQGSWGNPEVYFRAARYVSQAWPYWNASGGARSLSRTSVHLECAPARASPARSQADHLWAVARDAGACATPWGSLADELASSSLLLNWGGERCYEAARDLVVPGALVHSIVAKSPFWGDAAAVATAHRRRSTRLFFIGALCWKISDKTFAGAEGFRLYATDYPPSMPRRRVNVNEEILASQYCLCPSGTGWGMRVYHAAVLGCVPVLVQDDGAHPRVAQAFEPELRWDSFSVIVPRAAVANLSAVLAATDLQAKQRALATTWHRMIWRNALQSPQREKLPSPDAFEATVASLGRLVERRSERLQERV</sequence>
<dbReference type="eggNOG" id="KOG1021">
    <property type="taxonomic scope" value="Eukaryota"/>
</dbReference>
<dbReference type="OMA" id="CQPKIYV"/>
<dbReference type="KEGG" id="ehx:EMIHUDRAFT_457504"/>
<dbReference type="Pfam" id="PF23106">
    <property type="entry name" value="EGF_Teneurin"/>
    <property type="match status" value="1"/>
</dbReference>
<feature type="domain" description="Exostosin GT47" evidence="2">
    <location>
        <begin position="243"/>
        <end position="435"/>
    </location>
</feature>
<organism evidence="3 4">
    <name type="scientific">Emiliania huxleyi (strain CCMP1516)</name>
    <dbReference type="NCBI Taxonomy" id="280463"/>
    <lineage>
        <taxon>Eukaryota</taxon>
        <taxon>Haptista</taxon>
        <taxon>Haptophyta</taxon>
        <taxon>Prymnesiophyceae</taxon>
        <taxon>Isochrysidales</taxon>
        <taxon>Noelaerhabdaceae</taxon>
        <taxon>Emiliania</taxon>
    </lineage>
</organism>
<dbReference type="Proteomes" id="UP000013827">
    <property type="component" value="Unassembled WGS sequence"/>
</dbReference>
<dbReference type="Pfam" id="PF03016">
    <property type="entry name" value="Exostosin_GT47"/>
    <property type="match status" value="2"/>
</dbReference>
<evidence type="ECO:0000259" key="2">
    <source>
        <dbReference type="Pfam" id="PF03016"/>
    </source>
</evidence>
<evidence type="ECO:0000313" key="4">
    <source>
        <dbReference type="Proteomes" id="UP000013827"/>
    </source>
</evidence>
<evidence type="ECO:0000313" key="3">
    <source>
        <dbReference type="EnsemblProtists" id="EOD25588"/>
    </source>
</evidence>
<accession>A0A0D3JQ03</accession>
<dbReference type="AlphaFoldDB" id="A0A0D3JQ03"/>
<reference evidence="3" key="2">
    <citation type="submission" date="2024-10" db="UniProtKB">
        <authorList>
            <consortium name="EnsemblProtists"/>
        </authorList>
    </citation>
    <scope>IDENTIFICATION</scope>
</reference>
<dbReference type="GeneID" id="17271134"/>
<comment type="similarity">
    <text evidence="1">Belongs to the glycosyltransferase 47 family.</text>
</comment>
<dbReference type="InterPro" id="IPR040911">
    <property type="entry name" value="Exostosin_GT47"/>
</dbReference>
<dbReference type="Gene3D" id="2.10.25.10">
    <property type="entry name" value="Laminin"/>
    <property type="match status" value="1"/>
</dbReference>